<evidence type="ECO:0000256" key="12">
    <source>
        <dbReference type="PIRSR" id="PIRSR000127-3"/>
    </source>
</evidence>
<feature type="binding site" evidence="12">
    <location>
        <position position="981"/>
    </location>
    <ligand>
        <name>Mo-molybdopterin</name>
        <dbReference type="ChEBI" id="CHEBI:71302"/>
    </ligand>
    <ligandPart>
        <name>Mo</name>
        <dbReference type="ChEBI" id="CHEBI:28685"/>
    </ligandPart>
</feature>
<feature type="active site" description="Proton acceptor" evidence="10">
    <location>
        <position position="1153"/>
    </location>
</feature>
<dbReference type="InterPro" id="IPR036683">
    <property type="entry name" value="CO_DH_flav_C_dom_sf"/>
</dbReference>
<feature type="binding site" evidence="12">
    <location>
        <position position="77"/>
    </location>
    <ligand>
        <name>[2Fe-2S] cluster</name>
        <dbReference type="ChEBI" id="CHEBI:190135"/>
        <label>2</label>
    </ligand>
</feature>
<comment type="subcellular location">
    <subcellularLocation>
        <location evidence="1">Peroxisome</location>
    </subcellularLocation>
</comment>
<dbReference type="FunCoup" id="A0A067QY40">
    <property type="interactions" value="160"/>
</dbReference>
<keyword evidence="11" id="KW-0285">Flavoprotein</keyword>
<dbReference type="GO" id="GO:0005506">
    <property type="term" value="F:iron ion binding"/>
    <property type="evidence" value="ECO:0007669"/>
    <property type="project" value="InterPro"/>
</dbReference>
<dbReference type="FunFam" id="3.30.365.10:FF:000009">
    <property type="entry name" value="Aldehyde oxidase"/>
    <property type="match status" value="1"/>
</dbReference>
<dbReference type="Gene3D" id="3.30.365.10">
    <property type="entry name" value="Aldehyde oxidase/xanthine dehydrogenase, molybdopterin binding domain"/>
    <property type="match status" value="4"/>
</dbReference>
<keyword evidence="7 12" id="KW-0411">Iron-sulfur</keyword>
<dbReference type="Pfam" id="PF02738">
    <property type="entry name" value="MoCoBD_1"/>
    <property type="match status" value="1"/>
</dbReference>
<dbReference type="Proteomes" id="UP000027135">
    <property type="component" value="Unassembled WGS sequence"/>
</dbReference>
<dbReference type="Pfam" id="PF20256">
    <property type="entry name" value="MoCoBD_2"/>
    <property type="match status" value="1"/>
</dbReference>
<comment type="cofactor">
    <cofactor evidence="11">
        <name>FAD</name>
        <dbReference type="ChEBI" id="CHEBI:57692"/>
    </cofactor>
</comment>
<dbReference type="EMBL" id="KK852888">
    <property type="protein sequence ID" value="KDR14320.1"/>
    <property type="molecule type" value="Genomic_DNA"/>
</dbReference>
<dbReference type="PIRSF" id="PIRSF000127">
    <property type="entry name" value="Xanthine_DH"/>
    <property type="match status" value="1"/>
</dbReference>
<dbReference type="Pfam" id="PF01315">
    <property type="entry name" value="Ald_Xan_dh_C"/>
    <property type="match status" value="1"/>
</dbReference>
<dbReference type="InterPro" id="IPR036856">
    <property type="entry name" value="Ald_Oxase/Xan_DH_a/b_sf"/>
</dbReference>
<dbReference type="InterPro" id="IPR046867">
    <property type="entry name" value="AldOxase/xan_DH_MoCoBD2"/>
</dbReference>
<feature type="binding site" evidence="12">
    <location>
        <position position="834"/>
    </location>
    <ligand>
        <name>Mo-molybdopterin</name>
        <dbReference type="ChEBI" id="CHEBI:71302"/>
    </ligand>
    <ligandPart>
        <name>Mo</name>
        <dbReference type="ChEBI" id="CHEBI:28685"/>
    </ligandPart>
</feature>
<feature type="binding site" evidence="11">
    <location>
        <position position="351"/>
    </location>
    <ligand>
        <name>FAD</name>
        <dbReference type="ChEBI" id="CHEBI:57692"/>
    </ligand>
</feature>
<dbReference type="Gene3D" id="3.30.390.50">
    <property type="entry name" value="CO dehydrogenase flavoprotein, C-terminal domain"/>
    <property type="match status" value="1"/>
</dbReference>
<dbReference type="eggNOG" id="KOG0430">
    <property type="taxonomic scope" value="Eukaryota"/>
</dbReference>
<evidence type="ECO:0000313" key="15">
    <source>
        <dbReference type="Proteomes" id="UP000027135"/>
    </source>
</evidence>
<reference evidence="14 15" key="1">
    <citation type="journal article" date="2014" name="Nat. Commun.">
        <title>Molecular traces of alternative social organization in a termite genome.</title>
        <authorList>
            <person name="Terrapon N."/>
            <person name="Li C."/>
            <person name="Robertson H.M."/>
            <person name="Ji L."/>
            <person name="Meng X."/>
            <person name="Booth W."/>
            <person name="Chen Z."/>
            <person name="Childers C.P."/>
            <person name="Glastad K.M."/>
            <person name="Gokhale K."/>
            <person name="Gowin J."/>
            <person name="Gronenberg W."/>
            <person name="Hermansen R.A."/>
            <person name="Hu H."/>
            <person name="Hunt B.G."/>
            <person name="Huylmans A.K."/>
            <person name="Khalil S.M."/>
            <person name="Mitchell R.D."/>
            <person name="Munoz-Torres M.C."/>
            <person name="Mustard J.A."/>
            <person name="Pan H."/>
            <person name="Reese J.T."/>
            <person name="Scharf M.E."/>
            <person name="Sun F."/>
            <person name="Vogel H."/>
            <person name="Xiao J."/>
            <person name="Yang W."/>
            <person name="Yang Z."/>
            <person name="Yang Z."/>
            <person name="Zhou J."/>
            <person name="Zhu J."/>
            <person name="Brent C.S."/>
            <person name="Elsik C.G."/>
            <person name="Goodisman M.A."/>
            <person name="Liberles D.A."/>
            <person name="Roe R.M."/>
            <person name="Vargo E.L."/>
            <person name="Vilcinskas A."/>
            <person name="Wang J."/>
            <person name="Bornberg-Bauer E."/>
            <person name="Korb J."/>
            <person name="Zhang G."/>
            <person name="Liebig J."/>
        </authorList>
    </citation>
    <scope>NUCLEOTIDE SEQUENCE [LARGE SCALE GENOMIC DNA]</scope>
    <source>
        <tissue evidence="14">Whole organism</tissue>
    </source>
</reference>
<feature type="non-terminal residue" evidence="14">
    <location>
        <position position="1"/>
    </location>
</feature>
<evidence type="ECO:0000256" key="4">
    <source>
        <dbReference type="ARBA" id="ARBA00022505"/>
    </source>
</evidence>
<dbReference type="InterPro" id="IPR016166">
    <property type="entry name" value="FAD-bd_PCMH"/>
</dbReference>
<dbReference type="InterPro" id="IPR036884">
    <property type="entry name" value="2Fe-2S-bd_dom_sf"/>
</dbReference>
<dbReference type="FunFam" id="3.30.365.10:FF:000001">
    <property type="entry name" value="Xanthine dehydrogenase oxidase"/>
    <property type="match status" value="1"/>
</dbReference>
<feature type="domain" description="FAD-binding PCMH-type" evidence="13">
    <location>
        <begin position="162"/>
        <end position="343"/>
    </location>
</feature>
<dbReference type="AlphaFoldDB" id="A0A067QY40"/>
<evidence type="ECO:0000256" key="11">
    <source>
        <dbReference type="PIRSR" id="PIRSR000127-2"/>
    </source>
</evidence>
<dbReference type="InterPro" id="IPR016169">
    <property type="entry name" value="FAD-bd_PCMH_sub2"/>
</dbReference>
<comment type="similarity">
    <text evidence="2">Belongs to the xanthine dehydrogenase family.</text>
</comment>
<dbReference type="Gene3D" id="3.30.465.10">
    <property type="match status" value="1"/>
</dbReference>
<evidence type="ECO:0000256" key="5">
    <source>
        <dbReference type="ARBA" id="ARBA00022714"/>
    </source>
</evidence>
<gene>
    <name evidence="14" type="ORF">L798_11406</name>
</gene>
<dbReference type="FunFam" id="3.90.1170.50:FF:000003">
    <property type="entry name" value="Aldehyde oxidase"/>
    <property type="match status" value="1"/>
</dbReference>
<dbReference type="PANTHER" id="PTHR11908:SF132">
    <property type="entry name" value="ALDEHYDE OXIDASE 1-RELATED"/>
    <property type="match status" value="1"/>
</dbReference>
<dbReference type="Gene3D" id="3.90.1170.50">
    <property type="entry name" value="Aldehyde oxidase/xanthine dehydrogenase, a/b hammerhead"/>
    <property type="match status" value="1"/>
</dbReference>
<dbReference type="Gene3D" id="1.10.150.120">
    <property type="entry name" value="[2Fe-2S]-binding domain"/>
    <property type="match status" value="1"/>
</dbReference>
<dbReference type="Pfam" id="PF01799">
    <property type="entry name" value="Fer2_2"/>
    <property type="match status" value="1"/>
</dbReference>
<dbReference type="GO" id="GO:0071949">
    <property type="term" value="F:FAD binding"/>
    <property type="evidence" value="ECO:0007669"/>
    <property type="project" value="InterPro"/>
</dbReference>
<dbReference type="FunFam" id="3.30.390.50:FF:000003">
    <property type="entry name" value="Aldehyde oxidase1"/>
    <property type="match status" value="1"/>
</dbReference>
<dbReference type="SUPFAM" id="SSF54665">
    <property type="entry name" value="CO dehydrogenase molybdoprotein N-domain-like"/>
    <property type="match status" value="1"/>
</dbReference>
<evidence type="ECO:0000259" key="13">
    <source>
        <dbReference type="PROSITE" id="PS51387"/>
    </source>
</evidence>
<keyword evidence="11" id="KW-0274">FAD</keyword>
<dbReference type="InterPro" id="IPR000674">
    <property type="entry name" value="Ald_Oxase/Xan_DH_a/b"/>
</dbReference>
<keyword evidence="15" id="KW-1185">Reference proteome</keyword>
<keyword evidence="4 12" id="KW-0500">Molybdenum</keyword>
<comment type="cofactor">
    <cofactor evidence="12">
        <name>[2Fe-2S] cluster</name>
        <dbReference type="ChEBI" id="CHEBI:190135"/>
    </cofactor>
    <text evidence="12">Binds 2 [2Fe-2S] clusters.</text>
</comment>
<feature type="binding site" evidence="12">
    <location>
        <position position="41"/>
    </location>
    <ligand>
        <name>[2Fe-2S] cluster</name>
        <dbReference type="ChEBI" id="CHEBI:190135"/>
        <label>2</label>
    </ligand>
</feature>
<dbReference type="SUPFAM" id="SSF56176">
    <property type="entry name" value="FAD-binding/transporter-associated domain-like"/>
    <property type="match status" value="1"/>
</dbReference>
<comment type="subunit">
    <text evidence="3">Homodimer.</text>
</comment>
<dbReference type="GO" id="GO:0016491">
    <property type="term" value="F:oxidoreductase activity"/>
    <property type="evidence" value="ECO:0007669"/>
    <property type="project" value="UniProtKB-KW"/>
</dbReference>
<dbReference type="InterPro" id="IPR008274">
    <property type="entry name" value="AldOxase/xan_DH_MoCoBD1"/>
</dbReference>
<dbReference type="GO" id="GO:0005777">
    <property type="term" value="C:peroxisome"/>
    <property type="evidence" value="ECO:0007669"/>
    <property type="project" value="UniProtKB-SubCell"/>
</dbReference>
<evidence type="ECO:0000256" key="7">
    <source>
        <dbReference type="ARBA" id="ARBA00023014"/>
    </source>
</evidence>
<dbReference type="PANTHER" id="PTHR11908">
    <property type="entry name" value="XANTHINE DEHYDROGENASE"/>
    <property type="match status" value="1"/>
</dbReference>
<protein>
    <submittedName>
        <fullName evidence="14">Xanthine dehydrogenase</fullName>
    </submittedName>
</protein>
<dbReference type="InterPro" id="IPR005107">
    <property type="entry name" value="CO_DH_flav_C"/>
</dbReference>
<name>A0A067QY40_ZOONE</name>
<organism evidence="14 15">
    <name type="scientific">Zootermopsis nevadensis</name>
    <name type="common">Dampwood termite</name>
    <dbReference type="NCBI Taxonomy" id="136037"/>
    <lineage>
        <taxon>Eukaryota</taxon>
        <taxon>Metazoa</taxon>
        <taxon>Ecdysozoa</taxon>
        <taxon>Arthropoda</taxon>
        <taxon>Hexapoda</taxon>
        <taxon>Insecta</taxon>
        <taxon>Pterygota</taxon>
        <taxon>Neoptera</taxon>
        <taxon>Polyneoptera</taxon>
        <taxon>Dictyoptera</taxon>
        <taxon>Blattodea</taxon>
        <taxon>Blattoidea</taxon>
        <taxon>Termitoidae</taxon>
        <taxon>Termopsidae</taxon>
        <taxon>Zootermopsis</taxon>
    </lineage>
</organism>
<comment type="cofactor">
    <cofactor evidence="9">
        <name>[2Fe-2S] cluster</name>
        <dbReference type="ChEBI" id="CHEBI:190135"/>
    </cofactor>
</comment>
<dbReference type="Pfam" id="PF00941">
    <property type="entry name" value="FAD_binding_5"/>
    <property type="match status" value="1"/>
</dbReference>
<dbReference type="InterPro" id="IPR016208">
    <property type="entry name" value="Ald_Oxase/xanthine_DH-like"/>
</dbReference>
<dbReference type="OMA" id="IPGPNYV"/>
<dbReference type="InterPro" id="IPR036318">
    <property type="entry name" value="FAD-bd_PCMH-like_sf"/>
</dbReference>
<evidence type="ECO:0000256" key="10">
    <source>
        <dbReference type="PIRSR" id="PIRSR000127-1"/>
    </source>
</evidence>
<evidence type="ECO:0000256" key="6">
    <source>
        <dbReference type="ARBA" id="ARBA00023002"/>
    </source>
</evidence>
<dbReference type="FunFam" id="3.30.465.10:FF:000013">
    <property type="entry name" value="Aldehyde oxidase"/>
    <property type="match status" value="1"/>
</dbReference>
<evidence type="ECO:0000256" key="9">
    <source>
        <dbReference type="ARBA" id="ARBA00034078"/>
    </source>
</evidence>
<keyword evidence="5 12" id="KW-0001">2Fe-2S</keyword>
<evidence type="ECO:0000256" key="2">
    <source>
        <dbReference type="ARBA" id="ARBA00006849"/>
    </source>
</evidence>
<dbReference type="SUPFAM" id="SSF47741">
    <property type="entry name" value="CO dehydrogenase ISP C-domain like"/>
    <property type="match status" value="1"/>
</dbReference>
<dbReference type="STRING" id="136037.A0A067QY40"/>
<dbReference type="InterPro" id="IPR002888">
    <property type="entry name" value="2Fe-2S-bd"/>
</dbReference>
<feature type="binding site" evidence="12">
    <location>
        <position position="75"/>
    </location>
    <ligand>
        <name>[2Fe-2S] cluster</name>
        <dbReference type="ChEBI" id="CHEBI:190135"/>
        <label>2</label>
    </ligand>
</feature>
<feature type="binding site" evidence="12">
    <location>
        <position position="44"/>
    </location>
    <ligand>
        <name>[2Fe-2S] cluster</name>
        <dbReference type="ChEBI" id="CHEBI:190135"/>
        <label>2</label>
    </ligand>
</feature>
<evidence type="ECO:0000256" key="3">
    <source>
        <dbReference type="ARBA" id="ARBA00011738"/>
    </source>
</evidence>
<dbReference type="SMART" id="SM01008">
    <property type="entry name" value="Ald_Xan_dh_C"/>
    <property type="match status" value="1"/>
</dbReference>
<proteinExistence type="inferred from homology"/>
<accession>A0A067QY40</accession>
<feature type="binding site" evidence="12">
    <location>
        <position position="1"/>
    </location>
    <ligand>
        <name>[2Fe-2S] cluster</name>
        <dbReference type="ChEBI" id="CHEBI:190135"/>
        <label>1</label>
    </ligand>
</feature>
<dbReference type="SMART" id="SM01092">
    <property type="entry name" value="CO_deh_flav_C"/>
    <property type="match status" value="1"/>
</dbReference>
<evidence type="ECO:0000256" key="8">
    <source>
        <dbReference type="ARBA" id="ARBA00023140"/>
    </source>
</evidence>
<sequence>CLVRVHACHGWAIKTIEGIGNKKTGYNILQTRLAQMNGTQCGYCSPGMVMNMYSLKNDKAVNMQELENSFGGNICRCTGYRSILEAFKSVAVDAPPQLKNKVEDIEELHKMKSCPNSGMTCSWNSNDDYGEDDGDDSNEDFVHVNVHGAEIEQSPKLSRIHLNLKNAQWFKVTNTKEIFEIFDKVGNVPYVLVGGNTARGVYRLTVEPQIYIDVQDVAELKSYSTDSTLTLGGNLSLNDCINLFNTVSKTKYNYAYTEILARHIDLIANVPVRNVGTIAGNLSIKHEHPEFPSDLFLILVTVGATLTIASKGFLYRNVSMIDYLDMDMKHKVIKSITLPQIDDTYSLKTYKIMPRAQNAHAYVNAGFLFKLNKTAKGKVLKKPIIVYGGINPYFVHAVNTENFLDGKNLFDFKTLQTAMKILDAELKPDQVLPDASPTFRRRLASALFYKFILSLSPPGLPARLLSGGQDLVRPLSSGKQQFDTDKTEWPLTKPVPKLEALAQCSGEAQYINDLPALPNETFAAFVLTSVGQGYISDIDPSQALKVPGVLKFLCAKDIPGLNNFTPVDLPSFEEYEEVFCSGEIKYAGQPLGLIVAETQALALESVSKVKVEYSNVVHPHLEMRDIIASGDKTRIRVEKEPDAVKKDDPNEVAHVIKGSFDIGTQYHFTMETQQCVCVPTEDGMDVYPSSQWMDLTQVGIARALSIPENSINVKVRRIGGGYGSKISRNSIVSVACALAAQVLNRPVRLIMSLESNMEALGKRCDIAVNYEVGTDNSGKVQYLKADFYENAGSSWNEIMVPDSVSFMTSCYDSSAWKVRGLGVRSDIPSTTWCRGPGSTEGVATIEHIMQHVAKVVKKDPLQVRLNNVSSDDTVILQMVKDLKVSADYDARKGSNNRWMKRGIALVPLKYALAYAGNFSALVSIYAADGTVAVAHGGIECGQGINTKVAQAVAYTLGISLELVSVKPSNNLTAPNNATTGASITSELCTYVLQCCKELLKRMEPAKKGLKDPTWPQWVQAAYQQNIDLCATHMYPYNDDVKMYDIFGVTVCEVEVDLLTGRHQILRVDIIEDAGKSMSPEIDIGQVEGAFVMGLGYWLTEYVVYDPNTGKLLTNRTWNYKPPGAKDIPIDFRVELRKNAPNPFGVLRSKATGEPPLCMSCSVLFALRYALDSARIEAGKPDEWYQMSM</sequence>
<keyword evidence="6" id="KW-0560">Oxidoreductase</keyword>
<dbReference type="InterPro" id="IPR002346">
    <property type="entry name" value="Mopterin_DH_FAD-bd"/>
</dbReference>
<keyword evidence="8" id="KW-0576">Peroxisome</keyword>
<dbReference type="InterPro" id="IPR037165">
    <property type="entry name" value="AldOxase/xan_DH_Mopterin-bd_sf"/>
</dbReference>
<keyword evidence="12" id="KW-0479">Metal-binding</keyword>
<evidence type="ECO:0000256" key="1">
    <source>
        <dbReference type="ARBA" id="ARBA00004275"/>
    </source>
</evidence>
<dbReference type="SUPFAM" id="SSF56003">
    <property type="entry name" value="Molybdenum cofactor-binding domain"/>
    <property type="match status" value="1"/>
</dbReference>
<dbReference type="GO" id="GO:0051537">
    <property type="term" value="F:2 iron, 2 sulfur cluster binding"/>
    <property type="evidence" value="ECO:0007669"/>
    <property type="project" value="UniProtKB-KW"/>
</dbReference>
<dbReference type="SUPFAM" id="SSF55447">
    <property type="entry name" value="CO dehydrogenase flavoprotein C-terminal domain-like"/>
    <property type="match status" value="1"/>
</dbReference>
<feature type="binding site" evidence="12">
    <location>
        <position position="691"/>
    </location>
    <ligand>
        <name>Mo-molybdopterin</name>
        <dbReference type="ChEBI" id="CHEBI:71302"/>
    </ligand>
    <ligandPart>
        <name>Mo</name>
        <dbReference type="ChEBI" id="CHEBI:28685"/>
    </ligandPart>
</feature>
<keyword evidence="12" id="KW-0408">Iron</keyword>
<comment type="cofactor">
    <cofactor evidence="12">
        <name>Mo-molybdopterin</name>
        <dbReference type="ChEBI" id="CHEBI:71302"/>
    </cofactor>
    <text evidence="12">Binds 1 Mo-molybdopterin (Mo-MPT) cofactor per subunit.</text>
</comment>
<dbReference type="InParanoid" id="A0A067QY40"/>
<evidence type="ECO:0000313" key="14">
    <source>
        <dbReference type="EMBL" id="KDR14320.1"/>
    </source>
</evidence>
<dbReference type="Pfam" id="PF03450">
    <property type="entry name" value="CO_deh_flav_C"/>
    <property type="match status" value="1"/>
</dbReference>
<dbReference type="PROSITE" id="PS51387">
    <property type="entry name" value="FAD_PCMH"/>
    <property type="match status" value="1"/>
</dbReference>